<evidence type="ECO:0000313" key="5">
    <source>
        <dbReference type="EMBL" id="WNE94363.1"/>
    </source>
</evidence>
<feature type="domain" description="Glycosyl hydrolase family 95 N-terminal" evidence="2">
    <location>
        <begin position="14"/>
        <end position="270"/>
    </location>
</feature>
<dbReference type="RefSeq" id="WP_311033833.1">
    <property type="nucleotide sequence ID" value="NZ_CP117522.1"/>
</dbReference>
<keyword evidence="6" id="KW-1185">Reference proteome</keyword>
<dbReference type="Proteomes" id="UP001305606">
    <property type="component" value="Chromosome"/>
</dbReference>
<keyword evidence="5" id="KW-0378">Hydrolase</keyword>
<dbReference type="GO" id="GO:0016787">
    <property type="term" value="F:hydrolase activity"/>
    <property type="evidence" value="ECO:0007669"/>
    <property type="project" value="UniProtKB-KW"/>
</dbReference>
<dbReference type="SUPFAM" id="SSF48208">
    <property type="entry name" value="Six-hairpin glycosidases"/>
    <property type="match status" value="1"/>
</dbReference>
<feature type="domain" description="Glycosyl hydrolase family 95 catalytic" evidence="4">
    <location>
        <begin position="298"/>
        <end position="732"/>
    </location>
</feature>
<proteinExistence type="predicted"/>
<sequence length="821" mass="87688">MSVPTPPGLPRPDLWFTAPASAWEEALPVGNGRLGAMVHGGVPAERISLNEDTFWSGPGDTAPPEVPAGLLEEVRKLVRAGRSVAAGRLLRATQGADAEAYQPVGDLEISHLDGDGGVAASYRRSLDLRDGVARVERTGADGFARWQEVLAGVAHQVVAVRLATDGPRGLDVDLRWTTPQRRARVRAHGADALALSLAAPRHVVPWPRPEGVVADDDERPSLRAAALFAVTAEGERARVAVEDRADGPVVAVRGAAGVTVCVAIRTGFQDWRTPPAGNAEGCLARCAEDVARARAAGWGTIRAAHVTEHRALMDRVTLVLDAPAPAGPGAGSRSADRDPGLPTDIRLARRAEGHSDEHLCVLAFAFGRYLLAASSRPGTQAAHLQGVWNHQVTPPWNCQYTVNINTEMNYWPAETTALAECHEPLLGLIADLARSGRATARAVYGARGWTCHHNTDLWRITVPVGMGHGDPMWAQWPMGGAWLSAHLAERWRFGRDLRFLARVALPIALDAARFVLDLLVEDADGHLVTSPSTSPENQFRTEDGPASVDTGSAMDLTLARELFAFVLEARTALDAAGYALAPRDTAALEEVRAALPRLAPVRTGSRGQVLEWSAEYPEVDPHHRHLSHLVGLYPGHTIAADRRLRDAARRSLGERGDAGTGWSIAWKIGLWARLGDGPAAHRLLGRYLAPAWPAGDGAAPAQGGVYRSLLCAHPPFQIDGNFGVTAAIAEMLLQSHLVRDGAPLIDLLPALPPQWPSGAVSGLRARGGVTVEELVWADGNVVAAKLAATADTTVEVRWRDGGGTRRTRRLTLTTGQRVAVV</sequence>
<reference evidence="5 6" key="1">
    <citation type="submission" date="2023-02" db="EMBL/GenBank/DDBJ databases">
        <title>Streptomyces sp. SCA4-21 with antifungal activity against Fusarium oxysporum f. sp. cubense, Streptomyces sp. SCA2-17 with antifungal activity against Fusarium oxysporum f. sp. cubense.</title>
        <authorList>
            <person name="Qi D."/>
        </authorList>
    </citation>
    <scope>NUCLEOTIDE SEQUENCE [LARGE SCALE GENOMIC DNA]</scope>
    <source>
        <strain evidence="5 6">SCA4-21</strain>
    </source>
</reference>
<dbReference type="EMBL" id="CP117522">
    <property type="protein sequence ID" value="WNE94363.1"/>
    <property type="molecule type" value="Genomic_DNA"/>
</dbReference>
<dbReference type="InterPro" id="IPR054363">
    <property type="entry name" value="GH95_cat"/>
</dbReference>
<evidence type="ECO:0000259" key="3">
    <source>
        <dbReference type="Pfam" id="PF21307"/>
    </source>
</evidence>
<gene>
    <name evidence="5" type="ORF">PS467_02990</name>
</gene>
<name>A0ABY9UPC7_9ACTN</name>
<dbReference type="PIRSF" id="PIRSF007663">
    <property type="entry name" value="UCP007663"/>
    <property type="match status" value="1"/>
</dbReference>
<dbReference type="InterPro" id="IPR049053">
    <property type="entry name" value="AFCA-like_C"/>
</dbReference>
<dbReference type="Gene3D" id="1.50.10.10">
    <property type="match status" value="1"/>
</dbReference>
<dbReference type="Pfam" id="PF14498">
    <property type="entry name" value="Glyco_hyd_65N_2"/>
    <property type="match status" value="1"/>
</dbReference>
<dbReference type="PANTHER" id="PTHR31084:SF0">
    <property type="entry name" value="ALPHA-L-FUCOSIDASE 2"/>
    <property type="match status" value="1"/>
</dbReference>
<accession>A0ABY9UPC7</accession>
<evidence type="ECO:0000259" key="2">
    <source>
        <dbReference type="Pfam" id="PF14498"/>
    </source>
</evidence>
<feature type="region of interest" description="Disordered" evidence="1">
    <location>
        <begin position="323"/>
        <end position="342"/>
    </location>
</feature>
<evidence type="ECO:0000313" key="6">
    <source>
        <dbReference type="Proteomes" id="UP001305606"/>
    </source>
</evidence>
<organism evidence="5 6">
    <name type="scientific">Streptomyces luomodiensis</name>
    <dbReference type="NCBI Taxonomy" id="3026192"/>
    <lineage>
        <taxon>Bacteria</taxon>
        <taxon>Bacillati</taxon>
        <taxon>Actinomycetota</taxon>
        <taxon>Actinomycetes</taxon>
        <taxon>Kitasatosporales</taxon>
        <taxon>Streptomycetaceae</taxon>
        <taxon>Streptomyces</taxon>
    </lineage>
</organism>
<dbReference type="InterPro" id="IPR012341">
    <property type="entry name" value="6hp_glycosidase-like_sf"/>
</dbReference>
<dbReference type="InterPro" id="IPR027414">
    <property type="entry name" value="GH95_N_dom"/>
</dbReference>
<dbReference type="InterPro" id="IPR016518">
    <property type="entry name" value="Alpha-L-fucosidase"/>
</dbReference>
<dbReference type="InterPro" id="IPR008928">
    <property type="entry name" value="6-hairpin_glycosidase_sf"/>
</dbReference>
<feature type="domain" description="Alpha fucosidase A-like C-terminal" evidence="3">
    <location>
        <begin position="744"/>
        <end position="800"/>
    </location>
</feature>
<protein>
    <submittedName>
        <fullName evidence="5">Glycoside hydrolase family 95 protein</fullName>
    </submittedName>
</protein>
<evidence type="ECO:0000256" key="1">
    <source>
        <dbReference type="SAM" id="MobiDB-lite"/>
    </source>
</evidence>
<dbReference type="Pfam" id="PF21307">
    <property type="entry name" value="Glyco_hydro_95_C"/>
    <property type="match status" value="1"/>
</dbReference>
<evidence type="ECO:0000259" key="4">
    <source>
        <dbReference type="Pfam" id="PF22124"/>
    </source>
</evidence>
<dbReference type="Pfam" id="PF22124">
    <property type="entry name" value="Glyco_hydro_95_cat"/>
    <property type="match status" value="1"/>
</dbReference>
<dbReference type="PANTHER" id="PTHR31084">
    <property type="entry name" value="ALPHA-L-FUCOSIDASE 2"/>
    <property type="match status" value="1"/>
</dbReference>